<name>A0A0W0G995_MONRR</name>
<dbReference type="SUPFAM" id="SSF52540">
    <property type="entry name" value="P-loop containing nucleoside triphosphate hydrolases"/>
    <property type="match status" value="1"/>
</dbReference>
<gene>
    <name evidence="3" type="ORF">WG66_2287</name>
</gene>
<dbReference type="InterPro" id="IPR027417">
    <property type="entry name" value="P-loop_NTPase"/>
</dbReference>
<evidence type="ECO:0000313" key="4">
    <source>
        <dbReference type="Proteomes" id="UP000054988"/>
    </source>
</evidence>
<dbReference type="AlphaFoldDB" id="A0A0W0G995"/>
<dbReference type="Proteomes" id="UP000054988">
    <property type="component" value="Unassembled WGS sequence"/>
</dbReference>
<dbReference type="eggNOG" id="ENOG502QWK4">
    <property type="taxonomic scope" value="Eukaryota"/>
</dbReference>
<evidence type="ECO:0000259" key="2">
    <source>
        <dbReference type="PROSITE" id="PS50837"/>
    </source>
</evidence>
<keyword evidence="1" id="KW-0677">Repeat</keyword>
<proteinExistence type="predicted"/>
<reference evidence="3 4" key="1">
    <citation type="submission" date="2015-12" db="EMBL/GenBank/DDBJ databases">
        <title>Draft genome sequence of Moniliophthora roreri, the causal agent of frosty pod rot of cacao.</title>
        <authorList>
            <person name="Aime M.C."/>
            <person name="Diaz-Valderrama J.R."/>
            <person name="Kijpornyongpan T."/>
            <person name="Phillips-Mora W."/>
        </authorList>
    </citation>
    <scope>NUCLEOTIDE SEQUENCE [LARGE SCALE GENOMIC DNA]</scope>
    <source>
        <strain evidence="3 4">MCA 2952</strain>
    </source>
</reference>
<evidence type="ECO:0000313" key="3">
    <source>
        <dbReference type="EMBL" id="KTB45134.1"/>
    </source>
</evidence>
<dbReference type="InterPro" id="IPR007111">
    <property type="entry name" value="NACHT_NTPase"/>
</dbReference>
<evidence type="ECO:0000256" key="1">
    <source>
        <dbReference type="ARBA" id="ARBA00022737"/>
    </source>
</evidence>
<dbReference type="Gene3D" id="3.40.50.300">
    <property type="entry name" value="P-loop containing nucleotide triphosphate hydrolases"/>
    <property type="match status" value="1"/>
</dbReference>
<dbReference type="PANTHER" id="PTHR10039">
    <property type="entry name" value="AMELOGENIN"/>
    <property type="match status" value="1"/>
</dbReference>
<dbReference type="Pfam" id="PF24883">
    <property type="entry name" value="NPHP3_N"/>
    <property type="match status" value="1"/>
</dbReference>
<sequence length="749" mass="86052">MSFSGSSNFIVLGGAYNVVHGDQINDSRIITNYTGRTDESFHKLAEQVAVNALHSSEQRSPPPNCHPGTRARILDELSRWIEHGPKSTRVYWLHGPAGVGKSAIAQHLSEKYASTRLAGSFFFSRNDPTRDKIGAFVATIAYQLSTSEPLKDLLGPHIIEAIQSDPHIFHSSQENQFRKLILVPSTKIDSAKWRNLPRLIVIDGLDECVDLPSQERLLVIIREAIALATPMPFVFLVCSRPEPRIRYGFDHGTFKPVLGRSTVASSPESNRDVELFLRDMFAALRVKHAQFLRYEDPSWPGDDVIHQLVKRASGQFIFATTIIKYLDCDDDLPSERLDVILAVSNGLPSSPYPELDHLYHQILSSCSNWQGTCQILSLLVTPHENRPGTAKAQFVWRSCRIIEGLLKLRPGQLSMRLIKLHSVIHIPDDEDSEIYVLHASFTEFLLDRGRSAKYHVERLTPEHYWDLVAQLLLRMHSLLSFPPYSTWQTLSERLLSWEALLQNEESSFSQLVFYSCAFWSDFCCRKENPSRELLEALDKFDPYPVLTMDLHYRARYLKEARRSFVNWEHKLGWEQCLTWAKTLGERTPRKFVDTLETFYLGYSISLHPKTSQYWAYVSSVLETYLYFRSSRTQEFYRELYLGDRMPLIPPSHTVDPSPSPFPFMHPASRQPVLPADWITVHITRTEAEAFHNLLLTLVPGDDLESIQRLIEDVLNDTHKSVDTDLDKQQDFVRFKDIVLKHRRTFGLQT</sequence>
<dbReference type="PROSITE" id="PS50837">
    <property type="entry name" value="NACHT"/>
    <property type="match status" value="1"/>
</dbReference>
<feature type="domain" description="NACHT" evidence="2">
    <location>
        <begin position="89"/>
        <end position="241"/>
    </location>
</feature>
<dbReference type="InterPro" id="IPR056884">
    <property type="entry name" value="NPHP3-like_N"/>
</dbReference>
<dbReference type="PANTHER" id="PTHR10039:SF5">
    <property type="entry name" value="NACHT DOMAIN-CONTAINING PROTEIN"/>
    <property type="match status" value="1"/>
</dbReference>
<comment type="caution">
    <text evidence="3">The sequence shown here is derived from an EMBL/GenBank/DDBJ whole genome shotgun (WGS) entry which is preliminary data.</text>
</comment>
<protein>
    <recommendedName>
        <fullName evidence="2">NACHT domain-containing protein</fullName>
    </recommendedName>
</protein>
<accession>A0A0W0G995</accession>
<organism evidence="3 4">
    <name type="scientific">Moniliophthora roreri</name>
    <name type="common">Frosty pod rot fungus</name>
    <name type="synonym">Monilia roreri</name>
    <dbReference type="NCBI Taxonomy" id="221103"/>
    <lineage>
        <taxon>Eukaryota</taxon>
        <taxon>Fungi</taxon>
        <taxon>Dikarya</taxon>
        <taxon>Basidiomycota</taxon>
        <taxon>Agaricomycotina</taxon>
        <taxon>Agaricomycetes</taxon>
        <taxon>Agaricomycetidae</taxon>
        <taxon>Agaricales</taxon>
        <taxon>Marasmiineae</taxon>
        <taxon>Marasmiaceae</taxon>
        <taxon>Moniliophthora</taxon>
    </lineage>
</organism>
<dbReference type="EMBL" id="LATX01000766">
    <property type="protein sequence ID" value="KTB45134.1"/>
    <property type="molecule type" value="Genomic_DNA"/>
</dbReference>